<evidence type="ECO:0000313" key="3">
    <source>
        <dbReference type="Proteomes" id="UP001595989"/>
    </source>
</evidence>
<proteinExistence type="predicted"/>
<comment type="caution">
    <text evidence="2">The sequence shown here is derived from an EMBL/GenBank/DDBJ whole genome shotgun (WGS) entry which is preliminary data.</text>
</comment>
<name>A0ABV9DJG6_9BACI</name>
<evidence type="ECO:0000313" key="2">
    <source>
        <dbReference type="EMBL" id="MFC4558974.1"/>
    </source>
</evidence>
<keyword evidence="3" id="KW-1185">Reference proteome</keyword>
<dbReference type="Proteomes" id="UP001595989">
    <property type="component" value="Unassembled WGS sequence"/>
</dbReference>
<organism evidence="2 3">
    <name type="scientific">Virgibacillus kekensis</name>
    <dbReference type="NCBI Taxonomy" id="202261"/>
    <lineage>
        <taxon>Bacteria</taxon>
        <taxon>Bacillati</taxon>
        <taxon>Bacillota</taxon>
        <taxon>Bacilli</taxon>
        <taxon>Bacillales</taxon>
        <taxon>Bacillaceae</taxon>
        <taxon>Virgibacillus</taxon>
    </lineage>
</organism>
<evidence type="ECO:0000256" key="1">
    <source>
        <dbReference type="SAM" id="Phobius"/>
    </source>
</evidence>
<dbReference type="RefSeq" id="WP_390296368.1">
    <property type="nucleotide sequence ID" value="NZ_JBHSFU010000007.1"/>
</dbReference>
<sequence length="52" mass="5949">MNSKLIVLLVVILTLLILAFAWFYLKDIMLDYDVDSDTSQPASIDEYPSQLI</sequence>
<reference evidence="3" key="1">
    <citation type="journal article" date="2019" name="Int. J. Syst. Evol. Microbiol.">
        <title>The Global Catalogue of Microorganisms (GCM) 10K type strain sequencing project: providing services to taxonomists for standard genome sequencing and annotation.</title>
        <authorList>
            <consortium name="The Broad Institute Genomics Platform"/>
            <consortium name="The Broad Institute Genome Sequencing Center for Infectious Disease"/>
            <person name="Wu L."/>
            <person name="Ma J."/>
        </authorList>
    </citation>
    <scope>NUCLEOTIDE SEQUENCE [LARGE SCALE GENOMIC DNA]</scope>
    <source>
        <strain evidence="3">CGMCC 4.7426</strain>
    </source>
</reference>
<accession>A0ABV9DJG6</accession>
<protein>
    <submittedName>
        <fullName evidence="2">Uncharacterized protein</fullName>
    </submittedName>
</protein>
<feature type="transmembrane region" description="Helical" evidence="1">
    <location>
        <begin position="6"/>
        <end position="25"/>
    </location>
</feature>
<keyword evidence="1" id="KW-0812">Transmembrane</keyword>
<dbReference type="EMBL" id="JBHSFU010000007">
    <property type="protein sequence ID" value="MFC4558974.1"/>
    <property type="molecule type" value="Genomic_DNA"/>
</dbReference>
<gene>
    <name evidence="2" type="ORF">ACFO3D_12300</name>
</gene>
<keyword evidence="1" id="KW-1133">Transmembrane helix</keyword>
<keyword evidence="1" id="KW-0472">Membrane</keyword>